<keyword evidence="5" id="KW-0479">Metal-binding</keyword>
<feature type="domain" description="DDE Tnp4" evidence="8">
    <location>
        <begin position="148"/>
        <end position="283"/>
    </location>
</feature>
<dbReference type="GO" id="GO:0004518">
    <property type="term" value="F:nuclease activity"/>
    <property type="evidence" value="ECO:0007669"/>
    <property type="project" value="UniProtKB-KW"/>
</dbReference>
<evidence type="ECO:0000313" key="9">
    <source>
        <dbReference type="EMBL" id="KAG8237137.1"/>
    </source>
</evidence>
<name>A0A8K0KL95_LADFU</name>
<comment type="caution">
    <text evidence="9">The sequence shown here is derived from an EMBL/GenBank/DDBJ whole genome shotgun (WGS) entry which is preliminary data.</text>
</comment>
<dbReference type="GO" id="GO:0046872">
    <property type="term" value="F:metal ion binding"/>
    <property type="evidence" value="ECO:0007669"/>
    <property type="project" value="UniProtKB-KW"/>
</dbReference>
<dbReference type="Proteomes" id="UP000792457">
    <property type="component" value="Unassembled WGS sequence"/>
</dbReference>
<dbReference type="PANTHER" id="PTHR22930:SF258">
    <property type="entry name" value="PROTEIN ALP1-LIKE ISOFORM X1"/>
    <property type="match status" value="1"/>
</dbReference>
<evidence type="ECO:0000313" key="10">
    <source>
        <dbReference type="Proteomes" id="UP000792457"/>
    </source>
</evidence>
<evidence type="ECO:0000256" key="1">
    <source>
        <dbReference type="ARBA" id="ARBA00001968"/>
    </source>
</evidence>
<dbReference type="EMBL" id="KZ309128">
    <property type="protein sequence ID" value="KAG8237137.1"/>
    <property type="molecule type" value="Genomic_DNA"/>
</dbReference>
<organism evidence="9 10">
    <name type="scientific">Ladona fulva</name>
    <name type="common">Scarce chaser dragonfly</name>
    <name type="synonym">Libellula fulva</name>
    <dbReference type="NCBI Taxonomy" id="123851"/>
    <lineage>
        <taxon>Eukaryota</taxon>
        <taxon>Metazoa</taxon>
        <taxon>Ecdysozoa</taxon>
        <taxon>Arthropoda</taxon>
        <taxon>Hexapoda</taxon>
        <taxon>Insecta</taxon>
        <taxon>Pterygota</taxon>
        <taxon>Palaeoptera</taxon>
        <taxon>Odonata</taxon>
        <taxon>Epiprocta</taxon>
        <taxon>Anisoptera</taxon>
        <taxon>Libelluloidea</taxon>
        <taxon>Libellulidae</taxon>
        <taxon>Ladona</taxon>
    </lineage>
</organism>
<keyword evidence="10" id="KW-1185">Reference proteome</keyword>
<comment type="similarity">
    <text evidence="3">Belongs to the HARBI1 family.</text>
</comment>
<evidence type="ECO:0000256" key="6">
    <source>
        <dbReference type="ARBA" id="ARBA00022801"/>
    </source>
</evidence>
<reference evidence="9" key="2">
    <citation type="submission" date="2017-10" db="EMBL/GenBank/DDBJ databases">
        <title>Ladona fulva Genome sequencing and assembly.</title>
        <authorList>
            <person name="Murali S."/>
            <person name="Richards S."/>
            <person name="Bandaranaike D."/>
            <person name="Bellair M."/>
            <person name="Blankenburg K."/>
            <person name="Chao H."/>
            <person name="Dinh H."/>
            <person name="Doddapaneni H."/>
            <person name="Dugan-Rocha S."/>
            <person name="Elkadiri S."/>
            <person name="Gnanaolivu R."/>
            <person name="Hernandez B."/>
            <person name="Skinner E."/>
            <person name="Javaid M."/>
            <person name="Lee S."/>
            <person name="Li M."/>
            <person name="Ming W."/>
            <person name="Munidasa M."/>
            <person name="Muniz J."/>
            <person name="Nguyen L."/>
            <person name="Hughes D."/>
            <person name="Osuji N."/>
            <person name="Pu L.-L."/>
            <person name="Puazo M."/>
            <person name="Qu C."/>
            <person name="Quiroz J."/>
            <person name="Raj R."/>
            <person name="Weissenberger G."/>
            <person name="Xin Y."/>
            <person name="Zou X."/>
            <person name="Han Y."/>
            <person name="Worley K."/>
            <person name="Muzny D."/>
            <person name="Gibbs R."/>
        </authorList>
    </citation>
    <scope>NUCLEOTIDE SEQUENCE</scope>
    <source>
        <strain evidence="9">Sampled in the wild</strain>
    </source>
</reference>
<accession>A0A8K0KL95</accession>
<proteinExistence type="inferred from homology"/>
<evidence type="ECO:0000256" key="5">
    <source>
        <dbReference type="ARBA" id="ARBA00022723"/>
    </source>
</evidence>
<dbReference type="Pfam" id="PF13359">
    <property type="entry name" value="DDE_Tnp_4"/>
    <property type="match status" value="1"/>
</dbReference>
<reference evidence="9" key="1">
    <citation type="submission" date="2013-04" db="EMBL/GenBank/DDBJ databases">
        <authorList>
            <person name="Qu J."/>
            <person name="Murali S.C."/>
            <person name="Bandaranaike D."/>
            <person name="Bellair M."/>
            <person name="Blankenburg K."/>
            <person name="Chao H."/>
            <person name="Dinh H."/>
            <person name="Doddapaneni H."/>
            <person name="Downs B."/>
            <person name="Dugan-Rocha S."/>
            <person name="Elkadiri S."/>
            <person name="Gnanaolivu R.D."/>
            <person name="Hernandez B."/>
            <person name="Javaid M."/>
            <person name="Jayaseelan J.C."/>
            <person name="Lee S."/>
            <person name="Li M."/>
            <person name="Ming W."/>
            <person name="Munidasa M."/>
            <person name="Muniz J."/>
            <person name="Nguyen L."/>
            <person name="Ongeri F."/>
            <person name="Osuji N."/>
            <person name="Pu L.-L."/>
            <person name="Puazo M."/>
            <person name="Qu C."/>
            <person name="Quiroz J."/>
            <person name="Raj R."/>
            <person name="Weissenberger G."/>
            <person name="Xin Y."/>
            <person name="Zou X."/>
            <person name="Han Y."/>
            <person name="Richards S."/>
            <person name="Worley K."/>
            <person name="Muzny D."/>
            <person name="Gibbs R."/>
        </authorList>
    </citation>
    <scope>NUCLEOTIDE SEQUENCE</scope>
    <source>
        <strain evidence="9">Sampled in the wild</strain>
    </source>
</reference>
<keyword evidence="4" id="KW-0540">Nuclease</keyword>
<keyword evidence="7" id="KW-0539">Nucleus</keyword>
<sequence>MAGTNTPVPRKIEEDKEVAVTVNLQENFSRMSSDDFEYLLNEIGPKVGKRDTNMRKAIPVKEHLAVTLRFFATGDSFTSLGYLIKISHQFISCILPDICQAFIELPQSEDEWKQIANGFFQRWNFPHCVGAIGGKHILLQSPFNSESTSSSIILLTLVDADYCFTFIDVGAQGRMNDAGVFACITLYHKMLMRELSFPPDESLPGRQLSVPCFYSSSILKPYAGNHAKGTIERIFNYRLCQAQRIVENVFGILAYVFCVLKSPMLLQPKKAARVCMICALLHNYLWRSTSSRHIYTPNGVFDYEADGHFKQLTWRQDTSNSSLAPLTSPIKSLSIYLSILRYPENHPRRQKIFYNQQSS</sequence>
<comment type="cofactor">
    <cofactor evidence="1">
        <name>a divalent metal cation</name>
        <dbReference type="ChEBI" id="CHEBI:60240"/>
    </cofactor>
</comment>
<dbReference type="GO" id="GO:0005634">
    <property type="term" value="C:nucleus"/>
    <property type="evidence" value="ECO:0007669"/>
    <property type="project" value="UniProtKB-SubCell"/>
</dbReference>
<comment type="subcellular location">
    <subcellularLocation>
        <location evidence="2">Nucleus</location>
    </subcellularLocation>
</comment>
<dbReference type="InterPro" id="IPR045249">
    <property type="entry name" value="HARBI1-like"/>
</dbReference>
<gene>
    <name evidence="9" type="ORF">J437_LFUL011185</name>
</gene>
<evidence type="ECO:0000259" key="8">
    <source>
        <dbReference type="Pfam" id="PF13359"/>
    </source>
</evidence>
<dbReference type="OrthoDB" id="6617202at2759"/>
<dbReference type="AlphaFoldDB" id="A0A8K0KL95"/>
<dbReference type="PANTHER" id="PTHR22930">
    <property type="match status" value="1"/>
</dbReference>
<evidence type="ECO:0000256" key="2">
    <source>
        <dbReference type="ARBA" id="ARBA00004123"/>
    </source>
</evidence>
<dbReference type="InterPro" id="IPR027806">
    <property type="entry name" value="HARBI1_dom"/>
</dbReference>
<protein>
    <recommendedName>
        <fullName evidence="8">DDE Tnp4 domain-containing protein</fullName>
    </recommendedName>
</protein>
<evidence type="ECO:0000256" key="7">
    <source>
        <dbReference type="ARBA" id="ARBA00023242"/>
    </source>
</evidence>
<dbReference type="GO" id="GO:0016787">
    <property type="term" value="F:hydrolase activity"/>
    <property type="evidence" value="ECO:0007669"/>
    <property type="project" value="UniProtKB-KW"/>
</dbReference>
<keyword evidence="6" id="KW-0378">Hydrolase</keyword>
<evidence type="ECO:0000256" key="4">
    <source>
        <dbReference type="ARBA" id="ARBA00022722"/>
    </source>
</evidence>
<evidence type="ECO:0000256" key="3">
    <source>
        <dbReference type="ARBA" id="ARBA00006958"/>
    </source>
</evidence>